<dbReference type="GO" id="GO:0003677">
    <property type="term" value="F:DNA binding"/>
    <property type="evidence" value="ECO:0007669"/>
    <property type="project" value="UniProtKB-KW"/>
</dbReference>
<evidence type="ECO:0000259" key="4">
    <source>
        <dbReference type="PROSITE" id="PS51077"/>
    </source>
</evidence>
<dbReference type="InterPro" id="IPR036388">
    <property type="entry name" value="WH-like_DNA-bd_sf"/>
</dbReference>
<keyword evidence="1" id="KW-0805">Transcription regulation</keyword>
<dbReference type="InterPro" id="IPR036390">
    <property type="entry name" value="WH_DNA-bd_sf"/>
</dbReference>
<dbReference type="Gene3D" id="1.10.10.10">
    <property type="entry name" value="Winged helix-like DNA-binding domain superfamily/Winged helix DNA-binding domain"/>
    <property type="match status" value="1"/>
</dbReference>
<keyword evidence="2" id="KW-0238">DNA-binding</keyword>
<proteinExistence type="predicted"/>
<name>A0A518CUK8_9PLAN</name>
<dbReference type="PANTHER" id="PTHR30136">
    <property type="entry name" value="HELIX-TURN-HELIX TRANSCRIPTIONAL REGULATOR, ICLR FAMILY"/>
    <property type="match status" value="1"/>
</dbReference>
<dbReference type="Pfam" id="PF09339">
    <property type="entry name" value="HTH_IclR"/>
    <property type="match status" value="1"/>
</dbReference>
<protein>
    <submittedName>
        <fullName evidence="6">Transcriptional regulator KdgR</fullName>
    </submittedName>
</protein>
<dbReference type="InterPro" id="IPR029016">
    <property type="entry name" value="GAF-like_dom_sf"/>
</dbReference>
<reference evidence="6 7" key="1">
    <citation type="submission" date="2019-02" db="EMBL/GenBank/DDBJ databases">
        <title>Deep-cultivation of Planctomycetes and their phenomic and genomic characterization uncovers novel biology.</title>
        <authorList>
            <person name="Wiegand S."/>
            <person name="Jogler M."/>
            <person name="Boedeker C."/>
            <person name="Pinto D."/>
            <person name="Vollmers J."/>
            <person name="Rivas-Marin E."/>
            <person name="Kohn T."/>
            <person name="Peeters S.H."/>
            <person name="Heuer A."/>
            <person name="Rast P."/>
            <person name="Oberbeckmann S."/>
            <person name="Bunk B."/>
            <person name="Jeske O."/>
            <person name="Meyerdierks A."/>
            <person name="Storesund J.E."/>
            <person name="Kallscheuer N."/>
            <person name="Luecker S."/>
            <person name="Lage O.M."/>
            <person name="Pohl T."/>
            <person name="Merkel B.J."/>
            <person name="Hornburger P."/>
            <person name="Mueller R.-W."/>
            <person name="Bruemmer F."/>
            <person name="Labrenz M."/>
            <person name="Spormann A.M."/>
            <person name="Op den Camp H."/>
            <person name="Overmann J."/>
            <person name="Amann R."/>
            <person name="Jetten M.S.M."/>
            <person name="Mascher T."/>
            <person name="Medema M.H."/>
            <person name="Devos D.P."/>
            <person name="Kaster A.-K."/>
            <person name="Ovreas L."/>
            <person name="Rohde M."/>
            <person name="Galperin M.Y."/>
            <person name="Jogler C."/>
        </authorList>
    </citation>
    <scope>NUCLEOTIDE SEQUENCE [LARGE SCALE GENOMIC DNA]</scope>
    <source>
        <strain evidence="6 7">Pla110</strain>
    </source>
</reference>
<dbReference type="Pfam" id="PF01614">
    <property type="entry name" value="IclR_C"/>
    <property type="match status" value="1"/>
</dbReference>
<dbReference type="PROSITE" id="PS51078">
    <property type="entry name" value="ICLR_ED"/>
    <property type="match status" value="1"/>
</dbReference>
<sequence length="252" mass="28161">MAQPVGTLVKAMTLLNALGEKGPMGVMDLSRSLDLDKSAVSRLLTTLRSGGFVRIIDGGRYDLGLRLFELGVYLQNRMPVRKLIIPFVERLAVETEETAIAVHYDQGQIAYLYQAISRHEIRLEEPVGLRCPPWNHIAGRLILSKFTDEEVRQIWEADQKTGTNPLTDWDQCRNVLKQIKKQQIAFERGEEKAYVVVPMPTSPELTGNKRIGAGLMVGGPSYRLSQERLEEIAILAKGIAAEAAVEVGWYSK</sequence>
<dbReference type="InterPro" id="IPR050707">
    <property type="entry name" value="HTH_MetabolicPath_Reg"/>
</dbReference>
<dbReference type="EMBL" id="CP036281">
    <property type="protein sequence ID" value="QDU82898.1"/>
    <property type="molecule type" value="Genomic_DNA"/>
</dbReference>
<dbReference type="SMART" id="SM00346">
    <property type="entry name" value="HTH_ICLR"/>
    <property type="match status" value="1"/>
</dbReference>
<evidence type="ECO:0000259" key="5">
    <source>
        <dbReference type="PROSITE" id="PS51078"/>
    </source>
</evidence>
<dbReference type="InterPro" id="IPR014757">
    <property type="entry name" value="Tscrpt_reg_IclR_C"/>
</dbReference>
<evidence type="ECO:0000256" key="3">
    <source>
        <dbReference type="ARBA" id="ARBA00023163"/>
    </source>
</evidence>
<dbReference type="SUPFAM" id="SSF55781">
    <property type="entry name" value="GAF domain-like"/>
    <property type="match status" value="1"/>
</dbReference>
<dbReference type="GO" id="GO:0003700">
    <property type="term" value="F:DNA-binding transcription factor activity"/>
    <property type="evidence" value="ECO:0007669"/>
    <property type="project" value="TreeGrafter"/>
</dbReference>
<feature type="domain" description="HTH iclR-type" evidence="4">
    <location>
        <begin position="5"/>
        <end position="65"/>
    </location>
</feature>
<dbReference type="RefSeq" id="WP_197440398.1">
    <property type="nucleotide sequence ID" value="NZ_CP036281.1"/>
</dbReference>
<keyword evidence="3" id="KW-0804">Transcription</keyword>
<dbReference type="KEGG" id="plon:Pla110_46610"/>
<evidence type="ECO:0000256" key="2">
    <source>
        <dbReference type="ARBA" id="ARBA00023125"/>
    </source>
</evidence>
<dbReference type="AlphaFoldDB" id="A0A518CUK8"/>
<evidence type="ECO:0000256" key="1">
    <source>
        <dbReference type="ARBA" id="ARBA00023015"/>
    </source>
</evidence>
<keyword evidence="7" id="KW-1185">Reference proteome</keyword>
<dbReference type="Gene3D" id="3.30.450.40">
    <property type="match status" value="1"/>
</dbReference>
<dbReference type="Proteomes" id="UP000317178">
    <property type="component" value="Chromosome"/>
</dbReference>
<dbReference type="PANTHER" id="PTHR30136:SF35">
    <property type="entry name" value="HTH-TYPE TRANSCRIPTIONAL REGULATOR RV1719"/>
    <property type="match status" value="1"/>
</dbReference>
<feature type="domain" description="IclR-ED" evidence="5">
    <location>
        <begin position="66"/>
        <end position="249"/>
    </location>
</feature>
<evidence type="ECO:0000313" key="6">
    <source>
        <dbReference type="EMBL" id="QDU82898.1"/>
    </source>
</evidence>
<dbReference type="InterPro" id="IPR005471">
    <property type="entry name" value="Tscrpt_reg_IclR_N"/>
</dbReference>
<accession>A0A518CUK8</accession>
<dbReference type="SUPFAM" id="SSF46785">
    <property type="entry name" value="Winged helix' DNA-binding domain"/>
    <property type="match status" value="1"/>
</dbReference>
<dbReference type="GO" id="GO:0045892">
    <property type="term" value="P:negative regulation of DNA-templated transcription"/>
    <property type="evidence" value="ECO:0007669"/>
    <property type="project" value="TreeGrafter"/>
</dbReference>
<gene>
    <name evidence="6" type="primary">kdgR</name>
    <name evidence="6" type="ORF">Pla110_46610</name>
</gene>
<dbReference type="PROSITE" id="PS51077">
    <property type="entry name" value="HTH_ICLR"/>
    <property type="match status" value="1"/>
</dbReference>
<evidence type="ECO:0000313" key="7">
    <source>
        <dbReference type="Proteomes" id="UP000317178"/>
    </source>
</evidence>
<organism evidence="6 7">
    <name type="scientific">Polystyrenella longa</name>
    <dbReference type="NCBI Taxonomy" id="2528007"/>
    <lineage>
        <taxon>Bacteria</taxon>
        <taxon>Pseudomonadati</taxon>
        <taxon>Planctomycetota</taxon>
        <taxon>Planctomycetia</taxon>
        <taxon>Planctomycetales</taxon>
        <taxon>Planctomycetaceae</taxon>
        <taxon>Polystyrenella</taxon>
    </lineage>
</organism>